<proteinExistence type="predicted"/>
<organism evidence="1 2">
    <name type="scientific">Cryptosporidium ubiquitum</name>
    <dbReference type="NCBI Taxonomy" id="857276"/>
    <lineage>
        <taxon>Eukaryota</taxon>
        <taxon>Sar</taxon>
        <taxon>Alveolata</taxon>
        <taxon>Apicomplexa</taxon>
        <taxon>Conoidasida</taxon>
        <taxon>Coccidia</taxon>
        <taxon>Eucoccidiorida</taxon>
        <taxon>Eimeriorina</taxon>
        <taxon>Cryptosporidiidae</taxon>
        <taxon>Cryptosporidium</taxon>
    </lineage>
</organism>
<comment type="caution">
    <text evidence="1">The sequence shown here is derived from an EMBL/GenBank/DDBJ whole genome shotgun (WGS) entry which is preliminary data.</text>
</comment>
<evidence type="ECO:0000313" key="1">
    <source>
        <dbReference type="EMBL" id="OII73091.1"/>
    </source>
</evidence>
<protein>
    <submittedName>
        <fullName evidence="1">Uncharacterized protein</fullName>
    </submittedName>
</protein>
<dbReference type="RefSeq" id="XP_028874455.1">
    <property type="nucleotide sequence ID" value="XM_029019334.1"/>
</dbReference>
<accession>A0A1J4MI09</accession>
<dbReference type="VEuPathDB" id="CryptoDB:cubi_02322"/>
<name>A0A1J4MI09_9CRYT</name>
<keyword evidence="2" id="KW-1185">Reference proteome</keyword>
<dbReference type="GeneID" id="39979113"/>
<dbReference type="EMBL" id="LRBP01000017">
    <property type="protein sequence ID" value="OII73091.1"/>
    <property type="molecule type" value="Genomic_DNA"/>
</dbReference>
<dbReference type="OrthoDB" id="340149at2759"/>
<sequence length="2338" mass="277082">MNIEQLCNYDLLLSFETESKKLLAFFKDDINNDDPKLNTCKLIANIGVEILDRYYRIIHSTSFLRESSFLNRNSFIEALDGRITNVLKVCRFCIEFLIYQDENIVRKKYSDNKEDKDVLFELLCKVLFYQGDFLECSVILGRILGDCSEEDIFNQKIKIKFRYLFEFFSSWNLLNAKETPFNNINNNMFGDIILKELKLRSLCSVILDENNHCKNDQTSYAEIVNEIQHSFVKFYKEISIKDKTFSKKMIQDQFSTILENILIRLECCKKYQKKYLDNKRFALMNDLSLEKNYMKSIKLFSSILNQDNTRNNIFKYLEEIMLLFGINNFEISCDPFQSLQNYLSDLSMKLNISNSRNESKVTTDRITRSRNNINNEFSNFNLNKEAIEYDLVFKLENPLKQIIIDIYNNTLIFPKYNDKQYKIWIQTIPYYCYNLILSILKKKEMKCDDIFSLNLNSNFPSIEQFDEMIIKETNLVTEHYATMIETKSVSFQDIELFFNRLRHDFCDSFNGKHICEAVDNKIQFLSTNLLPLIDEFLINFNILLNKILKFIFSTPNKDTIVFDEEIYTLFFNLIEGLFKYCTRIIKNVVYYEESYRNMNNRSTIRFEYLIDGLESYDENNSWIEVTNSLYYLLFKVNEPVQKDILFLFYNIMKTLVIFIFVTKNILNIESRQIILFYNGLRSKFLCLMDTFSLIKEKFDNNIITEIDLLTKKLLILFKVFEIPIVEIYLDNGFLLLLKEDLMKICKYIEQINLIINLSVDFLGHKEINNNFLIGHALTLFSNKSIQIIKDKFMNWKNIFYSKLKNDFSSDFMIYSTFLENNYFEHLKMKKINCMKNELIDQIFLQHIDNIVSDVYLFVVFEKYELSESFYGFLVSLMKTLIIIINEDVRYLYFNGIIINSIISNITKLLIKFTEIYEFNSIILNELFEETLYNLLFESILINVTCIHKIFMNHLSANKLNLLIMKNLMNLLIVLFDFFKYSCSIKEISSNSIINLIRYLTYLEFSFEFFKDESREIKDIKIFKNSEDEIYKKHILNNYCITIPIIEQTCDFEFLNISEIDEAKLSQKFDKFLNSVLNTKILLLSTTIKFALFSNLSTIENWFKETLVFVEKYEVNNYLMNWNSLYYECKKIVQRYSTVNKSLNMRNLYPKNKLDENHLSPEQETEYLELLGIQFQLLYGIPVCPLPSMPFNKMPIYNQALVYDFLLNLNNFVSNSTNFKNLFINWLIHKITNTQKVQTTEILEYISPYSPLIAMCCNIFHTLINCTSLTEKQYSDSKIKFYTSIIGLIEILYFNGSFIDSETNENIWNIISSPLIYPLFMDNLYKVLNHEKNNYHDIFKQNLENGFSSILYNSHVSDQILNFYDNIMVLSPSFLHFEINSSKMDKHGFDELLFDDISMYFKENKLTMVSLEPLLYCKYYYAFLLDKLIRSNMDVKFLNEKYSDKTLIQIQKKAGDFVSFSNQDSIFLKINWKNIKKYIPFKFLKDCFISCIPISYVDRSSSLWNPGRFGATGNNNIQPSLNTLFKYLRWLNINLFLIDNYDINIVTCCNNILKQIICEFDDYNTFENLENEYPILLKRIIAQLIYLLECEIKYFIKLENDIQMPYSQIVNNILSVAFDQIIIRYINIKGVYKKTNTKYLIIYLNKNKILSKYRCYNKIVPKNYENSLIINSIEVISRLRKSLFTEFIPKVSTQNKKWYSIYANSFSQIHNCIWLPSLLESKTRFKLAKILISSFLFNSEKNQDDLKRAIIELKNAYSLSVESLVICHLILSGDEDEVEIFFKSYEKNSQKNELINFFNSKLLIIYGIFFNIYLNKFPEKNPLGNKIGFLRTQINDATKNINISYSNLSSNLASILFYFYKSFINYQSIKQFIIIFITNNSIPLLNDDITEFKNLIKINSHSVYEYNIKEMLNELIFDELNSSQTILKKNKLIQSIFTPIISQSFSHFSLINFILLEEDSKNLLSYYQKFLLNKKVMNFWGFETNKFINDHYNGLYLRRNRKYLCNRYKFMLIPSILILVIKNEIITNIKNLLANCINSETKLYNCFNRDQLMYSYDNFPIFFTIYNLLLETKSNNFSNISDISYHYLGSFNLILDYLIDVLIGEFKSIRQLPAVEKFEYFISDQIKNYSKKNITTSLIDIGVINWNDISESGHFNISLNAIIKTLNNILELFDFVDNIGLPIDGKLFSYLFGLVIIFHKYEIVYSENDNSQINNEFVQCIPLNTIKQLERQLGNFVLNNIPFSIIPRIGEFKLLFKNIFINIFNKCFVFSIDNKIEYNKNYFFEVFNLIIQFLGVSSNGVNAVNLTSKNNEGIESISLYEMKPELKRIRYDISLFEES</sequence>
<gene>
    <name evidence="1" type="ORF">cubi_02322</name>
</gene>
<reference evidence="1 2" key="1">
    <citation type="submission" date="2016-10" db="EMBL/GenBank/DDBJ databases">
        <title>Reductive evolution of mitochondrial metabolism and differential evolution of invasion-related proteins in Cryptosporidium.</title>
        <authorList>
            <person name="Liu S."/>
            <person name="Roellig D.M."/>
            <person name="Guo Y."/>
            <person name="Li N."/>
            <person name="Frace M.A."/>
            <person name="Tang K."/>
            <person name="Zhang L."/>
            <person name="Feng Y."/>
            <person name="Xiao L."/>
        </authorList>
    </citation>
    <scope>NUCLEOTIDE SEQUENCE [LARGE SCALE GENOMIC DNA]</scope>
    <source>
        <strain evidence="1">39726</strain>
    </source>
</reference>
<dbReference type="Proteomes" id="UP000186176">
    <property type="component" value="Unassembled WGS sequence"/>
</dbReference>
<evidence type="ECO:0000313" key="2">
    <source>
        <dbReference type="Proteomes" id="UP000186176"/>
    </source>
</evidence>